<reference evidence="1 2" key="1">
    <citation type="submission" date="2019-02" db="EMBL/GenBank/DDBJ databases">
        <title>Deep-cultivation of Planctomycetes and their phenomic and genomic characterization uncovers novel biology.</title>
        <authorList>
            <person name="Wiegand S."/>
            <person name="Jogler M."/>
            <person name="Boedeker C."/>
            <person name="Pinto D."/>
            <person name="Vollmers J."/>
            <person name="Rivas-Marin E."/>
            <person name="Kohn T."/>
            <person name="Peeters S.H."/>
            <person name="Heuer A."/>
            <person name="Rast P."/>
            <person name="Oberbeckmann S."/>
            <person name="Bunk B."/>
            <person name="Jeske O."/>
            <person name="Meyerdierks A."/>
            <person name="Storesund J.E."/>
            <person name="Kallscheuer N."/>
            <person name="Luecker S."/>
            <person name="Lage O.M."/>
            <person name="Pohl T."/>
            <person name="Merkel B.J."/>
            <person name="Hornburger P."/>
            <person name="Mueller R.-W."/>
            <person name="Bruemmer F."/>
            <person name="Labrenz M."/>
            <person name="Spormann A.M."/>
            <person name="Op den Camp H."/>
            <person name="Overmann J."/>
            <person name="Amann R."/>
            <person name="Jetten M.S.M."/>
            <person name="Mascher T."/>
            <person name="Medema M.H."/>
            <person name="Devos D.P."/>
            <person name="Kaster A.-K."/>
            <person name="Ovreas L."/>
            <person name="Rohde M."/>
            <person name="Galperin M.Y."/>
            <person name="Jogler C."/>
        </authorList>
    </citation>
    <scope>NUCLEOTIDE SEQUENCE [LARGE SCALE GENOMIC DNA]</scope>
    <source>
        <strain evidence="1 2">Pla110</strain>
    </source>
</reference>
<sequence>MHLFHSLLSFQDRLKDCSFAPLTLFVAVLFLGDFFFGPANGFAEEKAEESLHNLKKITLQYYSGAEPVGEAAFQQLKEMGVKVIISVDGIRPNVELARKYGIRYVHIPVQYSGIDRGAELSLVRAAKEIDEPVYVHCHHGKHRGPAAMAILCQAAEVFDGKQAEQFLQEAGTSPQYKGLWKSVREFQPPATSEELPPLEETAEVDSVASHMAEADRRFDHLTAFLEATEDMTPEIEDQLNGETLLLWELIRESRRTVALDKSSDAELVTAFEESDLRLKSIKYELKTTHSRATWLEKLNEIKRDCKACHAQFRN</sequence>
<gene>
    <name evidence="1" type="ORF">Pla110_03970</name>
</gene>
<dbReference type="OrthoDB" id="251220at2"/>
<protein>
    <submittedName>
        <fullName evidence="1">Uncharacterized protein</fullName>
    </submittedName>
</protein>
<evidence type="ECO:0000313" key="2">
    <source>
        <dbReference type="Proteomes" id="UP000317178"/>
    </source>
</evidence>
<dbReference type="Gene3D" id="3.90.190.10">
    <property type="entry name" value="Protein tyrosine phosphatase superfamily"/>
    <property type="match status" value="1"/>
</dbReference>
<organism evidence="1 2">
    <name type="scientific">Polystyrenella longa</name>
    <dbReference type="NCBI Taxonomy" id="2528007"/>
    <lineage>
        <taxon>Bacteria</taxon>
        <taxon>Pseudomonadati</taxon>
        <taxon>Planctomycetota</taxon>
        <taxon>Planctomycetia</taxon>
        <taxon>Planctomycetales</taxon>
        <taxon>Planctomycetaceae</taxon>
        <taxon>Polystyrenella</taxon>
    </lineage>
</organism>
<name>A0A518CHJ1_9PLAN</name>
<keyword evidence="2" id="KW-1185">Reference proteome</keyword>
<proteinExistence type="predicted"/>
<dbReference type="Proteomes" id="UP000317178">
    <property type="component" value="Chromosome"/>
</dbReference>
<accession>A0A518CHJ1</accession>
<dbReference type="KEGG" id="plon:Pla110_03970"/>
<dbReference type="SUPFAM" id="SSF52799">
    <property type="entry name" value="(Phosphotyrosine protein) phosphatases II"/>
    <property type="match status" value="1"/>
</dbReference>
<dbReference type="AlphaFoldDB" id="A0A518CHJ1"/>
<dbReference type="RefSeq" id="WP_144992658.1">
    <property type="nucleotide sequence ID" value="NZ_CP036281.1"/>
</dbReference>
<evidence type="ECO:0000313" key="1">
    <source>
        <dbReference type="EMBL" id="QDU78693.1"/>
    </source>
</evidence>
<dbReference type="InterPro" id="IPR029021">
    <property type="entry name" value="Prot-tyrosine_phosphatase-like"/>
</dbReference>
<dbReference type="EMBL" id="CP036281">
    <property type="protein sequence ID" value="QDU78693.1"/>
    <property type="molecule type" value="Genomic_DNA"/>
</dbReference>